<evidence type="ECO:0000256" key="1">
    <source>
        <dbReference type="SAM" id="MobiDB-lite"/>
    </source>
</evidence>
<reference evidence="2" key="1">
    <citation type="journal article" date="2019" name="Nat. Med.">
        <title>A library of human gut bacterial isolates paired with longitudinal multiomics data enables mechanistic microbiome research.</title>
        <authorList>
            <person name="Poyet M."/>
            <person name="Groussin M."/>
            <person name="Gibbons S.M."/>
            <person name="Avila-Pacheco J."/>
            <person name="Jiang X."/>
            <person name="Kearney S.M."/>
            <person name="Perrotta A.R."/>
            <person name="Berdy B."/>
            <person name="Zhao S."/>
            <person name="Lieberman T.D."/>
            <person name="Swanson P.K."/>
            <person name="Smith M."/>
            <person name="Roesemann S."/>
            <person name="Alexander J.E."/>
            <person name="Rich S.A."/>
            <person name="Livny J."/>
            <person name="Vlamakis H."/>
            <person name="Clish C."/>
            <person name="Bullock K."/>
            <person name="Deik A."/>
            <person name="Scott J."/>
            <person name="Pierce K.A."/>
            <person name="Xavier R.J."/>
            <person name="Alm E.J."/>
        </authorList>
    </citation>
    <scope>NUCLEOTIDE SEQUENCE</scope>
    <source>
        <strain evidence="2">BIOML-A4</strain>
    </source>
</reference>
<protein>
    <submittedName>
        <fullName evidence="2">Peptidase S49</fullName>
    </submittedName>
</protein>
<evidence type="ECO:0000313" key="2">
    <source>
        <dbReference type="EMBL" id="MRY12807.1"/>
    </source>
</evidence>
<accession>A0A6G1ZFU0</accession>
<dbReference type="AlphaFoldDB" id="A0A6G1ZFU0"/>
<organism evidence="2">
    <name type="scientific">Parabacteroides goldsteinii</name>
    <dbReference type="NCBI Taxonomy" id="328812"/>
    <lineage>
        <taxon>Bacteria</taxon>
        <taxon>Pseudomonadati</taxon>
        <taxon>Bacteroidota</taxon>
        <taxon>Bacteroidia</taxon>
        <taxon>Bacteroidales</taxon>
        <taxon>Tannerellaceae</taxon>
        <taxon>Parabacteroides</taxon>
    </lineage>
</organism>
<feature type="region of interest" description="Disordered" evidence="1">
    <location>
        <begin position="83"/>
        <end position="108"/>
    </location>
</feature>
<comment type="caution">
    <text evidence="2">The sequence shown here is derived from an EMBL/GenBank/DDBJ whole genome shotgun (WGS) entry which is preliminary data.</text>
</comment>
<proteinExistence type="predicted"/>
<name>A0A6G1ZFU0_9BACT</name>
<sequence length="135" mass="14889">MKWLKDDAYNAMKQAADNWNKLLNQVLGDAPEMKVEEVTVEVLLEAFEKGSADAGLQEQLATAQNELKQKNQQVEQLQSDLAELKGTPVTKQSEAKVNNEPGAGAEDIKDFAEKHDGDTLAIMAKAQETGFFTHK</sequence>
<dbReference type="RefSeq" id="WP_010802235.1">
    <property type="nucleotide sequence ID" value="NZ_CAJSYT010000001.1"/>
</dbReference>
<dbReference type="EMBL" id="WKLP01000022">
    <property type="protein sequence ID" value="MRY12807.1"/>
    <property type="molecule type" value="Genomic_DNA"/>
</dbReference>
<gene>
    <name evidence="2" type="ORF">GKE01_15185</name>
</gene>